<dbReference type="EMBL" id="BMSX01000004">
    <property type="protein sequence ID" value="GGR06884.1"/>
    <property type="molecule type" value="Genomic_DNA"/>
</dbReference>
<protein>
    <submittedName>
        <fullName evidence="2">Uncharacterized protein</fullName>
    </submittedName>
</protein>
<feature type="region of interest" description="Disordered" evidence="1">
    <location>
        <begin position="67"/>
        <end position="96"/>
    </location>
</feature>
<dbReference type="Proteomes" id="UP000658320">
    <property type="component" value="Unassembled WGS sequence"/>
</dbReference>
<proteinExistence type="predicted"/>
<organism evidence="2 3">
    <name type="scientific">Streptomyces aurantiogriseus</name>
    <dbReference type="NCBI Taxonomy" id="66870"/>
    <lineage>
        <taxon>Bacteria</taxon>
        <taxon>Bacillati</taxon>
        <taxon>Actinomycetota</taxon>
        <taxon>Actinomycetes</taxon>
        <taxon>Kitasatosporales</taxon>
        <taxon>Streptomycetaceae</taxon>
        <taxon>Streptomyces</taxon>
    </lineage>
</organism>
<dbReference type="RefSeq" id="WP_189935055.1">
    <property type="nucleotide sequence ID" value="NZ_BMSX01000004.1"/>
</dbReference>
<comment type="caution">
    <text evidence="2">The sequence shown here is derived from an EMBL/GenBank/DDBJ whole genome shotgun (WGS) entry which is preliminary data.</text>
</comment>
<keyword evidence="3" id="KW-1185">Reference proteome</keyword>
<sequence length="96" mass="10630">MRADEKGWQDLTLRLFRSVSSDLHEPGGRRGVRPDHFSITITADTYTSRFPEADLAIAEAAARLVPRARATSENTPPTEEPEPADAFRGVSRPHVC</sequence>
<reference evidence="2" key="1">
    <citation type="journal article" date="2014" name="Int. J. Syst. Evol. Microbiol.">
        <title>Complete genome sequence of Corynebacterium casei LMG S-19264T (=DSM 44701T), isolated from a smear-ripened cheese.</title>
        <authorList>
            <consortium name="US DOE Joint Genome Institute (JGI-PGF)"/>
            <person name="Walter F."/>
            <person name="Albersmeier A."/>
            <person name="Kalinowski J."/>
            <person name="Ruckert C."/>
        </authorList>
    </citation>
    <scope>NUCLEOTIDE SEQUENCE</scope>
    <source>
        <strain evidence="2">JCM 4346</strain>
    </source>
</reference>
<accession>A0A918C4K1</accession>
<evidence type="ECO:0000313" key="3">
    <source>
        <dbReference type="Proteomes" id="UP000658320"/>
    </source>
</evidence>
<reference evidence="2" key="2">
    <citation type="submission" date="2020-09" db="EMBL/GenBank/DDBJ databases">
        <authorList>
            <person name="Sun Q."/>
            <person name="Ohkuma M."/>
        </authorList>
    </citation>
    <scope>NUCLEOTIDE SEQUENCE</scope>
    <source>
        <strain evidence="2">JCM 4346</strain>
    </source>
</reference>
<gene>
    <name evidence="2" type="ORF">GCM10010251_23330</name>
</gene>
<feature type="compositionally biased region" description="Low complexity" evidence="1">
    <location>
        <begin position="67"/>
        <end position="77"/>
    </location>
</feature>
<evidence type="ECO:0000313" key="2">
    <source>
        <dbReference type="EMBL" id="GGR06884.1"/>
    </source>
</evidence>
<name>A0A918C4K1_9ACTN</name>
<dbReference type="AlphaFoldDB" id="A0A918C4K1"/>
<evidence type="ECO:0000256" key="1">
    <source>
        <dbReference type="SAM" id="MobiDB-lite"/>
    </source>
</evidence>